<dbReference type="InterPro" id="IPR021765">
    <property type="entry name" value="UstYa-like"/>
</dbReference>
<dbReference type="PANTHER" id="PTHR33365:SF4">
    <property type="entry name" value="CYCLOCHLOROTINE BIOSYNTHESIS PROTEIN O"/>
    <property type="match status" value="1"/>
</dbReference>
<evidence type="ECO:0000256" key="3">
    <source>
        <dbReference type="SAM" id="Phobius"/>
    </source>
</evidence>
<dbReference type="PANTHER" id="PTHR33365">
    <property type="entry name" value="YALI0B05434P"/>
    <property type="match status" value="1"/>
</dbReference>
<comment type="pathway">
    <text evidence="1">Mycotoxin biosynthesis.</text>
</comment>
<sequence length="273" mass="31118">MPKDSIEYGPLLVAEDECEKGDRHHQDHHAIPAKKKDAFPSRRTLSFIVIGETIVLLLGLFLSFDNNYKVDKHLPGRKQLFSPAQDVIEYEVKTFHVGFEGDMTVYQGEPSKELDEAWEDLYNFGISRIPKSQAAQLANKTSAIPDDPGYYIVELDVFHQLHCLNMIRKALNPLGYPDMSLTNPDPQEAKDNKEHISHCIDSIRQSLMCAGDVSTIVWQWAEPLKKAIVRGDVAHTCRNFEKIREWGKESTMRTLHDDTKKIEDGIVIPIIHN</sequence>
<evidence type="ECO:0000313" key="5">
    <source>
        <dbReference type="Proteomes" id="UP000308652"/>
    </source>
</evidence>
<dbReference type="Proteomes" id="UP000308652">
    <property type="component" value="Unassembled WGS sequence"/>
</dbReference>
<dbReference type="Pfam" id="PF11807">
    <property type="entry name" value="UstYa"/>
    <property type="match status" value="1"/>
</dbReference>
<dbReference type="EMBL" id="ML213603">
    <property type="protein sequence ID" value="TFK38461.1"/>
    <property type="molecule type" value="Genomic_DNA"/>
</dbReference>
<keyword evidence="3" id="KW-0472">Membrane</keyword>
<reference evidence="4 5" key="1">
    <citation type="journal article" date="2019" name="Nat. Ecol. Evol.">
        <title>Megaphylogeny resolves global patterns of mushroom evolution.</title>
        <authorList>
            <person name="Varga T."/>
            <person name="Krizsan K."/>
            <person name="Foldi C."/>
            <person name="Dima B."/>
            <person name="Sanchez-Garcia M."/>
            <person name="Sanchez-Ramirez S."/>
            <person name="Szollosi G.J."/>
            <person name="Szarkandi J.G."/>
            <person name="Papp V."/>
            <person name="Albert L."/>
            <person name="Andreopoulos W."/>
            <person name="Angelini C."/>
            <person name="Antonin V."/>
            <person name="Barry K.W."/>
            <person name="Bougher N.L."/>
            <person name="Buchanan P."/>
            <person name="Buyck B."/>
            <person name="Bense V."/>
            <person name="Catcheside P."/>
            <person name="Chovatia M."/>
            <person name="Cooper J."/>
            <person name="Damon W."/>
            <person name="Desjardin D."/>
            <person name="Finy P."/>
            <person name="Geml J."/>
            <person name="Haridas S."/>
            <person name="Hughes K."/>
            <person name="Justo A."/>
            <person name="Karasinski D."/>
            <person name="Kautmanova I."/>
            <person name="Kiss B."/>
            <person name="Kocsube S."/>
            <person name="Kotiranta H."/>
            <person name="LaButti K.M."/>
            <person name="Lechner B.E."/>
            <person name="Liimatainen K."/>
            <person name="Lipzen A."/>
            <person name="Lukacs Z."/>
            <person name="Mihaltcheva S."/>
            <person name="Morgado L.N."/>
            <person name="Niskanen T."/>
            <person name="Noordeloos M.E."/>
            <person name="Ohm R.A."/>
            <person name="Ortiz-Santana B."/>
            <person name="Ovrebo C."/>
            <person name="Racz N."/>
            <person name="Riley R."/>
            <person name="Savchenko A."/>
            <person name="Shiryaev A."/>
            <person name="Soop K."/>
            <person name="Spirin V."/>
            <person name="Szebenyi C."/>
            <person name="Tomsovsky M."/>
            <person name="Tulloss R.E."/>
            <person name="Uehling J."/>
            <person name="Grigoriev I.V."/>
            <person name="Vagvolgyi C."/>
            <person name="Papp T."/>
            <person name="Martin F.M."/>
            <person name="Miettinen O."/>
            <person name="Hibbett D.S."/>
            <person name="Nagy L.G."/>
        </authorList>
    </citation>
    <scope>NUCLEOTIDE SEQUENCE [LARGE SCALE GENOMIC DNA]</scope>
    <source>
        <strain evidence="4 5">CBS 166.37</strain>
    </source>
</reference>
<dbReference type="STRING" id="68775.A0A5C3MBB7"/>
<keyword evidence="3" id="KW-0812">Transmembrane</keyword>
<keyword evidence="5" id="KW-1185">Reference proteome</keyword>
<gene>
    <name evidence="4" type="ORF">BDQ12DRAFT_112969</name>
</gene>
<protein>
    <recommendedName>
        <fullName evidence="6">Tat pathway signal sequence</fullName>
    </recommendedName>
</protein>
<name>A0A5C3MBB7_9AGAR</name>
<organism evidence="4 5">
    <name type="scientific">Crucibulum laeve</name>
    <dbReference type="NCBI Taxonomy" id="68775"/>
    <lineage>
        <taxon>Eukaryota</taxon>
        <taxon>Fungi</taxon>
        <taxon>Dikarya</taxon>
        <taxon>Basidiomycota</taxon>
        <taxon>Agaricomycotina</taxon>
        <taxon>Agaricomycetes</taxon>
        <taxon>Agaricomycetidae</taxon>
        <taxon>Agaricales</taxon>
        <taxon>Agaricineae</taxon>
        <taxon>Nidulariaceae</taxon>
        <taxon>Crucibulum</taxon>
    </lineage>
</organism>
<dbReference type="AlphaFoldDB" id="A0A5C3MBB7"/>
<evidence type="ECO:0000256" key="1">
    <source>
        <dbReference type="ARBA" id="ARBA00004685"/>
    </source>
</evidence>
<dbReference type="OrthoDB" id="3687641at2759"/>
<evidence type="ECO:0000256" key="2">
    <source>
        <dbReference type="ARBA" id="ARBA00035112"/>
    </source>
</evidence>
<accession>A0A5C3MBB7</accession>
<evidence type="ECO:0000313" key="4">
    <source>
        <dbReference type="EMBL" id="TFK38461.1"/>
    </source>
</evidence>
<feature type="transmembrane region" description="Helical" evidence="3">
    <location>
        <begin position="44"/>
        <end position="64"/>
    </location>
</feature>
<evidence type="ECO:0008006" key="6">
    <source>
        <dbReference type="Google" id="ProtNLM"/>
    </source>
</evidence>
<keyword evidence="3" id="KW-1133">Transmembrane helix</keyword>
<comment type="similarity">
    <text evidence="2">Belongs to the ustYa family.</text>
</comment>
<proteinExistence type="inferred from homology"/>
<dbReference type="GO" id="GO:0043386">
    <property type="term" value="P:mycotoxin biosynthetic process"/>
    <property type="evidence" value="ECO:0007669"/>
    <property type="project" value="InterPro"/>
</dbReference>